<organism evidence="2 3">
    <name type="scientific">Tissierella pigra</name>
    <dbReference type="NCBI Taxonomy" id="2607614"/>
    <lineage>
        <taxon>Bacteria</taxon>
        <taxon>Bacillati</taxon>
        <taxon>Bacillota</taxon>
        <taxon>Tissierellia</taxon>
        <taxon>Tissierellales</taxon>
        <taxon>Tissierellaceae</taxon>
        <taxon>Tissierella</taxon>
    </lineage>
</organism>
<reference evidence="2 3" key="1">
    <citation type="submission" date="2019-09" db="EMBL/GenBank/DDBJ databases">
        <title>In-depth cultivation of the pig gut microbiome towards novel bacterial diversity and tailored functional studies.</title>
        <authorList>
            <person name="Wylensek D."/>
            <person name="Hitch T.C.A."/>
            <person name="Clavel T."/>
        </authorList>
    </citation>
    <scope>NUCLEOTIDE SEQUENCE [LARGE SCALE GENOMIC DNA]</scope>
    <source>
        <strain evidence="2 3">WCA3-693-APC-4?</strain>
    </source>
</reference>
<dbReference type="AlphaFoldDB" id="A0A6N7Y1A5"/>
<evidence type="ECO:0000313" key="3">
    <source>
        <dbReference type="Proteomes" id="UP000469523"/>
    </source>
</evidence>
<feature type="transmembrane region" description="Helical" evidence="1">
    <location>
        <begin position="6"/>
        <end position="30"/>
    </location>
</feature>
<gene>
    <name evidence="2" type="ORF">FYJ83_09910</name>
</gene>
<dbReference type="RefSeq" id="WP_154440187.1">
    <property type="nucleotide sequence ID" value="NZ_JAHLPJ010000001.1"/>
</dbReference>
<comment type="caution">
    <text evidence="2">The sequence shown here is derived from an EMBL/GenBank/DDBJ whole genome shotgun (WGS) entry which is preliminary data.</text>
</comment>
<evidence type="ECO:0000256" key="1">
    <source>
        <dbReference type="SAM" id="Phobius"/>
    </source>
</evidence>
<dbReference type="InterPro" id="IPR020144">
    <property type="entry name" value="SpoVAB"/>
</dbReference>
<dbReference type="Pfam" id="PF13782">
    <property type="entry name" value="SpoVAB"/>
    <property type="match status" value="1"/>
</dbReference>
<keyword evidence="1" id="KW-1133">Transmembrane helix</keyword>
<feature type="transmembrane region" description="Helical" evidence="1">
    <location>
        <begin position="117"/>
        <end position="137"/>
    </location>
</feature>
<sequence>MFFRLLALILIAFGGGITVGGAITAFLTILKIVPRLVQITETWKRINLYQNIIIVSFIGSIIIYFSNFNLSLPKFVVAPIGLVYGIFIGLLSSSLAEVLNVIPVLSKKIKIKDNLKYTVWALLGGKVVGALIFWLFLK</sequence>
<protein>
    <submittedName>
        <fullName evidence="2">Stage V sporulation protein AB</fullName>
    </submittedName>
</protein>
<name>A0A6N7Y1A5_9FIRM</name>
<keyword evidence="3" id="KW-1185">Reference proteome</keyword>
<keyword evidence="1" id="KW-0812">Transmembrane</keyword>
<proteinExistence type="predicted"/>
<evidence type="ECO:0000313" key="2">
    <source>
        <dbReference type="EMBL" id="MSU01780.1"/>
    </source>
</evidence>
<feature type="transmembrane region" description="Helical" evidence="1">
    <location>
        <begin position="82"/>
        <end position="105"/>
    </location>
</feature>
<dbReference type="EMBL" id="VUNQ01000019">
    <property type="protein sequence ID" value="MSU01780.1"/>
    <property type="molecule type" value="Genomic_DNA"/>
</dbReference>
<dbReference type="Proteomes" id="UP000469523">
    <property type="component" value="Unassembled WGS sequence"/>
</dbReference>
<accession>A0A6N7Y1A5</accession>
<feature type="transmembrane region" description="Helical" evidence="1">
    <location>
        <begin position="51"/>
        <end position="70"/>
    </location>
</feature>
<keyword evidence="1" id="KW-0472">Membrane</keyword>